<dbReference type="Proteomes" id="UP001153148">
    <property type="component" value="Unassembled WGS sequence"/>
</dbReference>
<name>A0ABN7P1N8_TIMPD</name>
<proteinExistence type="predicted"/>
<keyword evidence="3" id="KW-1185">Reference proteome</keyword>
<evidence type="ECO:0000313" key="3">
    <source>
        <dbReference type="Proteomes" id="UP001153148"/>
    </source>
</evidence>
<keyword evidence="1" id="KW-0732">Signal</keyword>
<protein>
    <recommendedName>
        <fullName evidence="4">Secreted protein</fullName>
    </recommendedName>
</protein>
<evidence type="ECO:0008006" key="4">
    <source>
        <dbReference type="Google" id="ProtNLM"/>
    </source>
</evidence>
<comment type="caution">
    <text evidence="2">The sequence shown here is derived from an EMBL/GenBank/DDBJ whole genome shotgun (WGS) entry which is preliminary data.</text>
</comment>
<evidence type="ECO:0000256" key="1">
    <source>
        <dbReference type="SAM" id="SignalP"/>
    </source>
</evidence>
<feature type="chain" id="PRO_5045429975" description="Secreted protein" evidence="1">
    <location>
        <begin position="17"/>
        <end position="139"/>
    </location>
</feature>
<feature type="signal peptide" evidence="1">
    <location>
        <begin position="1"/>
        <end position="16"/>
    </location>
</feature>
<sequence length="139" mass="14970">MLVIVVVAARVPVARLVCCMPCTACGKMRWHVLLPAATPGNSQDSSALISTVSYYPFGLYAHLGKTTPSSPERDSNLDLPVLGSLAQHETRTLANYTTKADFEKQVFQQDGATPHIGHENIALRGTVSISSCVTRDQLS</sequence>
<evidence type="ECO:0000313" key="2">
    <source>
        <dbReference type="EMBL" id="CAG2059293.1"/>
    </source>
</evidence>
<gene>
    <name evidence="2" type="ORF">TPAB3V08_LOCUS6257</name>
</gene>
<accession>A0ABN7P1N8</accession>
<dbReference type="EMBL" id="CAJPIN010009143">
    <property type="protein sequence ID" value="CAG2059293.1"/>
    <property type="molecule type" value="Genomic_DNA"/>
</dbReference>
<organism evidence="2 3">
    <name type="scientific">Timema podura</name>
    <name type="common">Walking stick</name>
    <dbReference type="NCBI Taxonomy" id="61482"/>
    <lineage>
        <taxon>Eukaryota</taxon>
        <taxon>Metazoa</taxon>
        <taxon>Ecdysozoa</taxon>
        <taxon>Arthropoda</taxon>
        <taxon>Hexapoda</taxon>
        <taxon>Insecta</taxon>
        <taxon>Pterygota</taxon>
        <taxon>Neoptera</taxon>
        <taxon>Polyneoptera</taxon>
        <taxon>Phasmatodea</taxon>
        <taxon>Timematodea</taxon>
        <taxon>Timematoidea</taxon>
        <taxon>Timematidae</taxon>
        <taxon>Timema</taxon>
    </lineage>
</organism>
<reference evidence="2" key="1">
    <citation type="submission" date="2021-03" db="EMBL/GenBank/DDBJ databases">
        <authorList>
            <person name="Tran Van P."/>
        </authorList>
    </citation>
    <scope>NUCLEOTIDE SEQUENCE</scope>
</reference>